<keyword evidence="2" id="KW-1185">Reference proteome</keyword>
<dbReference type="OrthoDB" id="443318at2759"/>
<dbReference type="AlphaFoldDB" id="A0A8J2J8V2"/>
<dbReference type="GO" id="GO:0004185">
    <property type="term" value="F:serine-type carboxypeptidase activity"/>
    <property type="evidence" value="ECO:0007669"/>
    <property type="project" value="InterPro"/>
</dbReference>
<dbReference type="Pfam" id="PF00450">
    <property type="entry name" value="Peptidase_S10"/>
    <property type="match status" value="1"/>
</dbReference>
<dbReference type="EMBL" id="CAJVCH010028305">
    <property type="protein sequence ID" value="CAG7703923.1"/>
    <property type="molecule type" value="Genomic_DNA"/>
</dbReference>
<organism evidence="1 2">
    <name type="scientific">Allacma fusca</name>
    <dbReference type="NCBI Taxonomy" id="39272"/>
    <lineage>
        <taxon>Eukaryota</taxon>
        <taxon>Metazoa</taxon>
        <taxon>Ecdysozoa</taxon>
        <taxon>Arthropoda</taxon>
        <taxon>Hexapoda</taxon>
        <taxon>Collembola</taxon>
        <taxon>Symphypleona</taxon>
        <taxon>Sminthuridae</taxon>
        <taxon>Allacma</taxon>
    </lineage>
</organism>
<gene>
    <name evidence="1" type="ORF">AFUS01_LOCUS4527</name>
</gene>
<feature type="non-terminal residue" evidence="1">
    <location>
        <position position="1"/>
    </location>
</feature>
<dbReference type="InterPro" id="IPR001563">
    <property type="entry name" value="Peptidase_S10"/>
</dbReference>
<reference evidence="1" key="1">
    <citation type="submission" date="2021-06" db="EMBL/GenBank/DDBJ databases">
        <authorList>
            <person name="Hodson N. C."/>
            <person name="Mongue J. A."/>
            <person name="Jaron S. K."/>
        </authorList>
    </citation>
    <scope>NUCLEOTIDE SEQUENCE</scope>
</reference>
<sequence length="57" mass="6245">IFLETGPFRVDANNGVSERNTSWIKAHSMLYIDSPVGTGFSFSDTEDAFANNSEEDG</sequence>
<accession>A0A8J2J8V2</accession>
<evidence type="ECO:0000313" key="2">
    <source>
        <dbReference type="Proteomes" id="UP000708208"/>
    </source>
</evidence>
<comment type="caution">
    <text evidence="1">The sequence shown here is derived from an EMBL/GenBank/DDBJ whole genome shotgun (WGS) entry which is preliminary data.</text>
</comment>
<name>A0A8J2J8V2_9HEXA</name>
<protein>
    <submittedName>
        <fullName evidence="1">Uncharacterized protein</fullName>
    </submittedName>
</protein>
<dbReference type="Proteomes" id="UP000708208">
    <property type="component" value="Unassembled WGS sequence"/>
</dbReference>
<dbReference type="GO" id="GO:0006508">
    <property type="term" value="P:proteolysis"/>
    <property type="evidence" value="ECO:0007669"/>
    <property type="project" value="InterPro"/>
</dbReference>
<feature type="non-terminal residue" evidence="1">
    <location>
        <position position="57"/>
    </location>
</feature>
<evidence type="ECO:0000313" key="1">
    <source>
        <dbReference type="EMBL" id="CAG7703923.1"/>
    </source>
</evidence>
<proteinExistence type="predicted"/>